<proteinExistence type="predicted"/>
<gene>
    <name evidence="2" type="ORF">JI735_19615</name>
</gene>
<dbReference type="EMBL" id="CP068595">
    <property type="protein sequence ID" value="QQZ58938.1"/>
    <property type="molecule type" value="Genomic_DNA"/>
</dbReference>
<name>A0A974P8U9_9BACL</name>
<reference evidence="2 3" key="1">
    <citation type="submission" date="2021-01" db="EMBL/GenBank/DDBJ databases">
        <title>Whole genome sequence of Paenibacillus sonchi LMG 24727 for comparative genomics.</title>
        <authorList>
            <person name="Lee G."/>
            <person name="Kim M.-J."/>
            <person name="Lim K."/>
            <person name="Shin J.-H."/>
        </authorList>
    </citation>
    <scope>NUCLEOTIDE SEQUENCE [LARGE SCALE GENOMIC DNA]</scope>
    <source>
        <strain evidence="2 3">LMG 24727</strain>
    </source>
</reference>
<evidence type="ECO:0000259" key="1">
    <source>
        <dbReference type="Pfam" id="PF17295"/>
    </source>
</evidence>
<dbReference type="Gene3D" id="2.40.10.390">
    <property type="match status" value="1"/>
</dbReference>
<protein>
    <submittedName>
        <fullName evidence="2">DUF5348 domain-containing protein</fullName>
    </submittedName>
</protein>
<keyword evidence="3" id="KW-1185">Reference proteome</keyword>
<evidence type="ECO:0000313" key="2">
    <source>
        <dbReference type="EMBL" id="QQZ58938.1"/>
    </source>
</evidence>
<sequence length="126" mass="14565">MKKVARMINDVEKDWPGHYNSGDPESMYQRGVYVKAEDKLEDIVWMLERAFAEVADEGCLKKGSNGRYTLNGFEFISGAAVEFLFEDGEEKRWIQSCIEHNGWDYYLVNYSDVALEGLRVRLKQIG</sequence>
<dbReference type="RefSeq" id="WP_157771292.1">
    <property type="nucleotide sequence ID" value="NZ_CP068595.1"/>
</dbReference>
<dbReference type="AlphaFoldDB" id="A0A974P8U9"/>
<dbReference type="KEGG" id="pson:JI735_19615"/>
<organism evidence="2 3">
    <name type="scientific">Paenibacillus sonchi</name>
    <dbReference type="NCBI Taxonomy" id="373687"/>
    <lineage>
        <taxon>Bacteria</taxon>
        <taxon>Bacillati</taxon>
        <taxon>Bacillota</taxon>
        <taxon>Bacilli</taxon>
        <taxon>Bacillales</taxon>
        <taxon>Paenibacillaceae</taxon>
        <taxon>Paenibacillus</taxon>
        <taxon>Paenibacillus sonchi group</taxon>
    </lineage>
</organism>
<dbReference type="Pfam" id="PF17295">
    <property type="entry name" value="DUF5348"/>
    <property type="match status" value="1"/>
</dbReference>
<dbReference type="InterPro" id="IPR035255">
    <property type="entry name" value="DUF5348"/>
</dbReference>
<evidence type="ECO:0000313" key="3">
    <source>
        <dbReference type="Proteomes" id="UP000595841"/>
    </source>
</evidence>
<accession>A0A974P8U9</accession>
<dbReference type="Proteomes" id="UP000595841">
    <property type="component" value="Chromosome"/>
</dbReference>
<feature type="domain" description="DUF5348" evidence="1">
    <location>
        <begin position="61"/>
        <end position="122"/>
    </location>
</feature>